<proteinExistence type="predicted"/>
<name>A0A915HFX4_ROMCU</name>
<dbReference type="AlphaFoldDB" id="A0A915HFX4"/>
<accession>A0A915HFX4</accession>
<evidence type="ECO:0000313" key="2">
    <source>
        <dbReference type="WBParaSite" id="nRc.2.0.1.t00550-RA"/>
    </source>
</evidence>
<organism evidence="1 2">
    <name type="scientific">Romanomermis culicivorax</name>
    <name type="common">Nematode worm</name>
    <dbReference type="NCBI Taxonomy" id="13658"/>
    <lineage>
        <taxon>Eukaryota</taxon>
        <taxon>Metazoa</taxon>
        <taxon>Ecdysozoa</taxon>
        <taxon>Nematoda</taxon>
        <taxon>Enoplea</taxon>
        <taxon>Dorylaimia</taxon>
        <taxon>Mermithida</taxon>
        <taxon>Mermithoidea</taxon>
        <taxon>Mermithidae</taxon>
        <taxon>Romanomermis</taxon>
    </lineage>
</organism>
<evidence type="ECO:0000313" key="1">
    <source>
        <dbReference type="Proteomes" id="UP000887565"/>
    </source>
</evidence>
<dbReference type="WBParaSite" id="nRc.2.0.1.t00550-RA">
    <property type="protein sequence ID" value="nRc.2.0.1.t00550-RA"/>
    <property type="gene ID" value="nRc.2.0.1.g00550"/>
</dbReference>
<protein>
    <submittedName>
        <fullName evidence="2">Uncharacterized protein</fullName>
    </submittedName>
</protein>
<sequence>MDLCWPVSFPTVDIRQFSVQNYPLSIRPSLIPRTLIKISSTSTPRCRRLNGEFAGLELAILHNMANMNPIMYPLSKGSN</sequence>
<dbReference type="Proteomes" id="UP000887565">
    <property type="component" value="Unplaced"/>
</dbReference>
<keyword evidence="1" id="KW-1185">Reference proteome</keyword>
<reference evidence="2" key="1">
    <citation type="submission" date="2022-11" db="UniProtKB">
        <authorList>
            <consortium name="WormBaseParasite"/>
        </authorList>
    </citation>
    <scope>IDENTIFICATION</scope>
</reference>